<dbReference type="Proteomes" id="UP000198867">
    <property type="component" value="Unassembled WGS sequence"/>
</dbReference>
<evidence type="ECO:0000256" key="2">
    <source>
        <dbReference type="SAM" id="MobiDB-lite"/>
    </source>
</evidence>
<dbReference type="AlphaFoldDB" id="A0A1I5D0P6"/>
<dbReference type="GO" id="GO:0000287">
    <property type="term" value="F:magnesium ion binding"/>
    <property type="evidence" value="ECO:0007669"/>
    <property type="project" value="InterPro"/>
</dbReference>
<evidence type="ECO:0000256" key="1">
    <source>
        <dbReference type="ARBA" id="ARBA00021948"/>
    </source>
</evidence>
<feature type="region of interest" description="Disordered" evidence="2">
    <location>
        <begin position="1"/>
        <end position="25"/>
    </location>
</feature>
<protein>
    <recommendedName>
        <fullName evidence="1">Probable 2-phosphosulfolactate phosphatase</fullName>
    </recommendedName>
</protein>
<dbReference type="Pfam" id="PF04029">
    <property type="entry name" value="2-ph_phosp"/>
    <property type="match status" value="1"/>
</dbReference>
<keyword evidence="4" id="KW-1185">Reference proteome</keyword>
<sequence>MPCVARRRTTAATPKNVTGCNSAAPPSGRRYAGIMSERTATPAHSATVSPAAQAKYQVRFDSGRAGLDRVADVDLLVWVDALALADASIALDSPAETVLAANLTNRSAVAGWVLDHQVRLGRRVSIAVVSSGRGSTLSAPDLLAAGAVIDALIARGIDFTSPEAAVACAAFDNLRNAVGHLFTASVDGQSLIADGERERVVAAARVDSTAEVAILRD</sequence>
<dbReference type="STRING" id="995034.SAMN05216219_2632"/>
<accession>A0A1I5D0P6</accession>
<dbReference type="Gene3D" id="3.90.1560.10">
    <property type="entry name" value="ComB-like"/>
    <property type="match status" value="1"/>
</dbReference>
<dbReference type="EMBL" id="FOVM01000008">
    <property type="protein sequence ID" value="SFN92696.1"/>
    <property type="molecule type" value="Genomic_DNA"/>
</dbReference>
<feature type="compositionally biased region" description="Polar residues" evidence="2">
    <location>
        <begin position="10"/>
        <end position="21"/>
    </location>
</feature>
<evidence type="ECO:0000313" key="4">
    <source>
        <dbReference type="Proteomes" id="UP000198867"/>
    </source>
</evidence>
<gene>
    <name evidence="3" type="ORF">SAMN05216219_2632</name>
</gene>
<name>A0A1I5D0P6_9MICO</name>
<dbReference type="InterPro" id="IPR005238">
    <property type="entry name" value="ComB-like"/>
</dbReference>
<reference evidence="4" key="1">
    <citation type="submission" date="2016-10" db="EMBL/GenBank/DDBJ databases">
        <authorList>
            <person name="Varghese N."/>
            <person name="Submissions S."/>
        </authorList>
    </citation>
    <scope>NUCLEOTIDE SEQUENCE [LARGE SCALE GENOMIC DNA]</scope>
    <source>
        <strain evidence="4">CGMCC 1.11101</strain>
    </source>
</reference>
<dbReference type="GO" id="GO:0050532">
    <property type="term" value="F:2-phosphosulfolactate phosphatase activity"/>
    <property type="evidence" value="ECO:0007669"/>
    <property type="project" value="InterPro"/>
</dbReference>
<evidence type="ECO:0000313" key="3">
    <source>
        <dbReference type="EMBL" id="SFN92696.1"/>
    </source>
</evidence>
<dbReference type="InterPro" id="IPR036702">
    <property type="entry name" value="ComB-like_sf"/>
</dbReference>
<organism evidence="3 4">
    <name type="scientific">Mycetocola miduiensis</name>
    <dbReference type="NCBI Taxonomy" id="995034"/>
    <lineage>
        <taxon>Bacteria</taxon>
        <taxon>Bacillati</taxon>
        <taxon>Actinomycetota</taxon>
        <taxon>Actinomycetes</taxon>
        <taxon>Micrococcales</taxon>
        <taxon>Microbacteriaceae</taxon>
        <taxon>Mycetocola</taxon>
    </lineage>
</organism>
<proteinExistence type="predicted"/>
<dbReference type="SUPFAM" id="SSF142823">
    <property type="entry name" value="ComB-like"/>
    <property type="match status" value="1"/>
</dbReference>